<dbReference type="STRING" id="1306406.J116_015370"/>
<dbReference type="EMBL" id="ASHX02000001">
    <property type="protein sequence ID" value="OEJ95661.1"/>
    <property type="molecule type" value="Genomic_DNA"/>
</dbReference>
<dbReference type="OrthoDB" id="9929784at2"/>
<keyword evidence="2" id="KW-0812">Transmembrane</keyword>
<feature type="region of interest" description="Disordered" evidence="1">
    <location>
        <begin position="73"/>
        <end position="151"/>
    </location>
</feature>
<evidence type="ECO:0000256" key="1">
    <source>
        <dbReference type="SAM" id="MobiDB-lite"/>
    </source>
</evidence>
<name>A0A1D3DTK4_9ACTN</name>
<evidence type="ECO:0000313" key="4">
    <source>
        <dbReference type="Proteomes" id="UP000095329"/>
    </source>
</evidence>
<feature type="compositionally biased region" description="Gly residues" evidence="1">
    <location>
        <begin position="132"/>
        <end position="144"/>
    </location>
</feature>
<dbReference type="AlphaFoldDB" id="A0A1D3DTK4"/>
<dbReference type="RefSeq" id="WP_023587956.1">
    <property type="nucleotide sequence ID" value="NZ_ASHX02000001.1"/>
</dbReference>
<proteinExistence type="predicted"/>
<protein>
    <submittedName>
        <fullName evidence="3">Uncharacterized protein</fullName>
    </submittedName>
</protein>
<keyword evidence="4" id="KW-1185">Reference proteome</keyword>
<evidence type="ECO:0000256" key="2">
    <source>
        <dbReference type="SAM" id="Phobius"/>
    </source>
</evidence>
<accession>A0A1D3DTK4</accession>
<organism evidence="3 4">
    <name type="scientific">Streptomyces thermolilacinus SPC6</name>
    <dbReference type="NCBI Taxonomy" id="1306406"/>
    <lineage>
        <taxon>Bacteria</taxon>
        <taxon>Bacillati</taxon>
        <taxon>Actinomycetota</taxon>
        <taxon>Actinomycetes</taxon>
        <taxon>Kitasatosporales</taxon>
        <taxon>Streptomycetaceae</taxon>
        <taxon>Streptomyces</taxon>
    </lineage>
</organism>
<keyword evidence="2" id="KW-1133">Transmembrane helix</keyword>
<feature type="compositionally biased region" description="Pro residues" evidence="1">
    <location>
        <begin position="81"/>
        <end position="95"/>
    </location>
</feature>
<keyword evidence="2" id="KW-0472">Membrane</keyword>
<feature type="transmembrane region" description="Helical" evidence="2">
    <location>
        <begin position="46"/>
        <end position="68"/>
    </location>
</feature>
<gene>
    <name evidence="3" type="ORF">J116_015370</name>
</gene>
<sequence length="278" mass="27836">MTNELTEVEERLIRALAARAEQVTPHSLRPAAPPTGNWAARGRAPLVLALAASVASVALVGTAAVSLLTPREQGSVAGTPSPVPEPPAPGTPSPSAPKASGKPVEPSAPGTSPSHLPGTPDPATDKDAGADPGAGTGAGPGTVPGSGSTQAQPREVGLFFQGSNETRTLRPGGATLTFTVTVLNTIGHTVENATDDLSITADGATLGAGDLNVSLLGEDGVWRPISPTARLTTATLAEGESRAHKIRLSLAEGFPATVDRLQVTAFSNGGQETVTPAP</sequence>
<comment type="caution">
    <text evidence="3">The sequence shown here is derived from an EMBL/GenBank/DDBJ whole genome shotgun (WGS) entry which is preliminary data.</text>
</comment>
<dbReference type="Proteomes" id="UP000095329">
    <property type="component" value="Unassembled WGS sequence"/>
</dbReference>
<reference evidence="3 4" key="1">
    <citation type="journal article" date="2013" name="Genome Announc.">
        <title>Genome Sequence of Streptomyces violaceusniger Strain SPC6, a Halotolerant Streptomycete That Exhibits Rapid Growth and Development.</title>
        <authorList>
            <person name="Chen X."/>
            <person name="Zhang B."/>
            <person name="Zhang W."/>
            <person name="Wu X."/>
            <person name="Zhang M."/>
            <person name="Chen T."/>
            <person name="Liu G."/>
            <person name="Dyson P."/>
        </authorList>
    </citation>
    <scope>NUCLEOTIDE SEQUENCE [LARGE SCALE GENOMIC DNA]</scope>
    <source>
        <strain evidence="3 4">SPC6</strain>
    </source>
</reference>
<evidence type="ECO:0000313" key="3">
    <source>
        <dbReference type="EMBL" id="OEJ95661.1"/>
    </source>
</evidence>